<feature type="transmembrane region" description="Helical" evidence="6">
    <location>
        <begin position="224"/>
        <end position="257"/>
    </location>
</feature>
<dbReference type="Pfam" id="PF02653">
    <property type="entry name" value="BPD_transp_2"/>
    <property type="match status" value="1"/>
</dbReference>
<organism evidence="7 8">
    <name type="scientific">Desulfovibrio subterraneus</name>
    <dbReference type="NCBI Taxonomy" id="2718620"/>
    <lineage>
        <taxon>Bacteria</taxon>
        <taxon>Pseudomonadati</taxon>
        <taxon>Thermodesulfobacteriota</taxon>
        <taxon>Desulfovibrionia</taxon>
        <taxon>Desulfovibrionales</taxon>
        <taxon>Desulfovibrionaceae</taxon>
        <taxon>Desulfovibrio</taxon>
    </lineage>
</organism>
<comment type="caution">
    <text evidence="7">The sequence shown here is derived from an EMBL/GenBank/DDBJ whole genome shotgun (WGS) entry which is preliminary data.</text>
</comment>
<feature type="transmembrane region" description="Helical" evidence="6">
    <location>
        <begin position="61"/>
        <end position="85"/>
    </location>
</feature>
<keyword evidence="3 6" id="KW-0812">Transmembrane</keyword>
<evidence type="ECO:0000313" key="7">
    <source>
        <dbReference type="EMBL" id="GFM35305.1"/>
    </source>
</evidence>
<keyword evidence="5 6" id="KW-0472">Membrane</keyword>
<gene>
    <name evidence="7" type="ORF">DSM101010T_36700</name>
</gene>
<evidence type="ECO:0000256" key="5">
    <source>
        <dbReference type="ARBA" id="ARBA00023136"/>
    </source>
</evidence>
<accession>A0A7J0BQ99</accession>
<evidence type="ECO:0000256" key="6">
    <source>
        <dbReference type="SAM" id="Phobius"/>
    </source>
</evidence>
<dbReference type="AlphaFoldDB" id="A0A7J0BQ99"/>
<proteinExistence type="predicted"/>
<evidence type="ECO:0000256" key="3">
    <source>
        <dbReference type="ARBA" id="ARBA00022692"/>
    </source>
</evidence>
<feature type="transmembrane region" description="Helical" evidence="6">
    <location>
        <begin position="91"/>
        <end position="112"/>
    </location>
</feature>
<dbReference type="InterPro" id="IPR001851">
    <property type="entry name" value="ABC_transp_permease"/>
</dbReference>
<name>A0A7J0BQ99_9BACT</name>
<feature type="transmembrane region" description="Helical" evidence="6">
    <location>
        <begin position="34"/>
        <end position="54"/>
    </location>
</feature>
<evidence type="ECO:0000256" key="2">
    <source>
        <dbReference type="ARBA" id="ARBA00022475"/>
    </source>
</evidence>
<protein>
    <submittedName>
        <fullName evidence="7">ABC transporter permease</fullName>
    </submittedName>
</protein>
<dbReference type="Proteomes" id="UP000503840">
    <property type="component" value="Unassembled WGS sequence"/>
</dbReference>
<keyword evidence="4 6" id="KW-1133">Transmembrane helix</keyword>
<dbReference type="CDD" id="cd06580">
    <property type="entry name" value="TM_PBP1_transp_TpRbsC_like"/>
    <property type="match status" value="1"/>
</dbReference>
<evidence type="ECO:0000313" key="8">
    <source>
        <dbReference type="Proteomes" id="UP000503840"/>
    </source>
</evidence>
<feature type="transmembrane region" description="Helical" evidence="6">
    <location>
        <begin position="143"/>
        <end position="159"/>
    </location>
</feature>
<reference evidence="7 8" key="1">
    <citation type="submission" date="2020-05" db="EMBL/GenBank/DDBJ databases">
        <title>Draft genome sequence of Desulfovibrio sp. strain HN2T.</title>
        <authorList>
            <person name="Ueno A."/>
            <person name="Tamazawa S."/>
            <person name="Tamamura S."/>
            <person name="Murakami T."/>
            <person name="Kiyama T."/>
            <person name="Inomata H."/>
            <person name="Amano Y."/>
            <person name="Miyakawa K."/>
            <person name="Tamaki H."/>
            <person name="Naganuma T."/>
            <person name="Kaneko K."/>
        </authorList>
    </citation>
    <scope>NUCLEOTIDE SEQUENCE [LARGE SCALE GENOMIC DNA]</scope>
    <source>
        <strain evidence="7 8">HN2</strain>
    </source>
</reference>
<evidence type="ECO:0000256" key="4">
    <source>
        <dbReference type="ARBA" id="ARBA00022989"/>
    </source>
</evidence>
<dbReference type="EMBL" id="BLVO01000016">
    <property type="protein sequence ID" value="GFM35305.1"/>
    <property type="molecule type" value="Genomic_DNA"/>
</dbReference>
<feature type="transmembrane region" description="Helical" evidence="6">
    <location>
        <begin position="7"/>
        <end position="28"/>
    </location>
</feature>
<keyword evidence="2" id="KW-1003">Cell membrane</keyword>
<feature type="transmembrane region" description="Helical" evidence="6">
    <location>
        <begin position="269"/>
        <end position="288"/>
    </location>
</feature>
<dbReference type="RefSeq" id="WP_174406912.1">
    <property type="nucleotide sequence ID" value="NZ_BLVO01000016.1"/>
</dbReference>
<dbReference type="GO" id="GO:0005886">
    <property type="term" value="C:plasma membrane"/>
    <property type="evidence" value="ECO:0007669"/>
    <property type="project" value="UniProtKB-SubCell"/>
</dbReference>
<keyword evidence="8" id="KW-1185">Reference proteome</keyword>
<evidence type="ECO:0000256" key="1">
    <source>
        <dbReference type="ARBA" id="ARBA00004651"/>
    </source>
</evidence>
<dbReference type="PANTHER" id="PTHR43370">
    <property type="entry name" value="SUGAR ABC TRANSPORTER INTEGRAL MEMBRANE PROTEIN-RELATED"/>
    <property type="match status" value="1"/>
</dbReference>
<dbReference type="PANTHER" id="PTHR43370:SF2">
    <property type="entry name" value="ABC TRANSPORTER PERMEASE PROTEIN"/>
    <property type="match status" value="1"/>
</dbReference>
<comment type="subcellular location">
    <subcellularLocation>
        <location evidence="1">Cell membrane</location>
        <topology evidence="1">Multi-pass membrane protein</topology>
    </subcellularLocation>
</comment>
<dbReference type="GO" id="GO:0022857">
    <property type="term" value="F:transmembrane transporter activity"/>
    <property type="evidence" value="ECO:0007669"/>
    <property type="project" value="InterPro"/>
</dbReference>
<sequence length="309" mass="32493">MLDDFTFIAKIAMKSSVAVCFAALGEIYAERSGVLNLGVEGMMLMGALAGVAAGSATGNPVLATLGGMAVGGLLALLHAFFAITLRVNQTLSGLALTILGAGLSSFLGRAYIGKAALRMKVYVVPYLSDIPVIGDIFFKQTPLVYLAYILVPLGAWLLFRTRLGLKIRAVGEDAASADAVGVNVAAIRYGCTVFGGCMAGLGGAYLSLAYTPGWKENMTMGQGWIAIAMVIFATWYPLRAFLGALLFGGLTALQFFFQATGVELIPINVLRMFPYLATILVLIVVMRLDRTQGRGAAPAALGVPFSREG</sequence>